<sequence>MGHSASGSVMDVADDETDELSSDADQNLELIRIADRVEEEEMAETWLNAAVDEAETMETKVLPIVVEAASKPSDAKEVSPPEHPVESNPQTSTQFSAAKSKFSSFPPTPIRSIETMAHYGAAPTVSGFIHSSLCGHS</sequence>
<feature type="compositionally biased region" description="Basic and acidic residues" evidence="1">
    <location>
        <begin position="73"/>
        <end position="85"/>
    </location>
</feature>
<dbReference type="AlphaFoldDB" id="A0A1D1VE60"/>
<accession>A0A1D1VE60</accession>
<protein>
    <submittedName>
        <fullName evidence="2">Uncharacterized protein</fullName>
    </submittedName>
</protein>
<evidence type="ECO:0000313" key="2">
    <source>
        <dbReference type="EMBL" id="GAU98027.1"/>
    </source>
</evidence>
<feature type="compositionally biased region" description="Acidic residues" evidence="1">
    <location>
        <begin position="12"/>
        <end position="22"/>
    </location>
</feature>
<comment type="caution">
    <text evidence="2">The sequence shown here is derived from an EMBL/GenBank/DDBJ whole genome shotgun (WGS) entry which is preliminary data.</text>
</comment>
<dbReference type="Proteomes" id="UP000186922">
    <property type="component" value="Unassembled WGS sequence"/>
</dbReference>
<gene>
    <name evidence="2" type="primary">RvY_09231</name>
    <name evidence="2" type="synonym">RvY_09231.1</name>
    <name evidence="2" type="ORF">RvY_09231-1</name>
</gene>
<organism evidence="2 3">
    <name type="scientific">Ramazzottius varieornatus</name>
    <name type="common">Water bear</name>
    <name type="synonym">Tardigrade</name>
    <dbReference type="NCBI Taxonomy" id="947166"/>
    <lineage>
        <taxon>Eukaryota</taxon>
        <taxon>Metazoa</taxon>
        <taxon>Ecdysozoa</taxon>
        <taxon>Tardigrada</taxon>
        <taxon>Eutardigrada</taxon>
        <taxon>Parachela</taxon>
        <taxon>Hypsibioidea</taxon>
        <taxon>Ramazzottiidae</taxon>
        <taxon>Ramazzottius</taxon>
    </lineage>
</organism>
<feature type="compositionally biased region" description="Low complexity" evidence="1">
    <location>
        <begin position="95"/>
        <end position="105"/>
    </location>
</feature>
<reference evidence="2 3" key="1">
    <citation type="journal article" date="2016" name="Nat. Commun.">
        <title>Extremotolerant tardigrade genome and improved radiotolerance of human cultured cells by tardigrade-unique protein.</title>
        <authorList>
            <person name="Hashimoto T."/>
            <person name="Horikawa D.D."/>
            <person name="Saito Y."/>
            <person name="Kuwahara H."/>
            <person name="Kozuka-Hata H."/>
            <person name="Shin-I T."/>
            <person name="Minakuchi Y."/>
            <person name="Ohishi K."/>
            <person name="Motoyama A."/>
            <person name="Aizu T."/>
            <person name="Enomoto A."/>
            <person name="Kondo K."/>
            <person name="Tanaka S."/>
            <person name="Hara Y."/>
            <person name="Koshikawa S."/>
            <person name="Sagara H."/>
            <person name="Miura T."/>
            <person name="Yokobori S."/>
            <person name="Miyagawa K."/>
            <person name="Suzuki Y."/>
            <person name="Kubo T."/>
            <person name="Oyama M."/>
            <person name="Kohara Y."/>
            <person name="Fujiyama A."/>
            <person name="Arakawa K."/>
            <person name="Katayama T."/>
            <person name="Toyoda A."/>
            <person name="Kunieda T."/>
        </authorList>
    </citation>
    <scope>NUCLEOTIDE SEQUENCE [LARGE SCALE GENOMIC DNA]</scope>
    <source>
        <strain evidence="2 3">YOKOZUNA-1</strain>
    </source>
</reference>
<feature type="region of interest" description="Disordered" evidence="1">
    <location>
        <begin position="1"/>
        <end position="24"/>
    </location>
</feature>
<evidence type="ECO:0000313" key="3">
    <source>
        <dbReference type="Proteomes" id="UP000186922"/>
    </source>
</evidence>
<proteinExistence type="predicted"/>
<name>A0A1D1VE60_RAMVA</name>
<evidence type="ECO:0000256" key="1">
    <source>
        <dbReference type="SAM" id="MobiDB-lite"/>
    </source>
</evidence>
<dbReference type="EMBL" id="BDGG01000004">
    <property type="protein sequence ID" value="GAU98027.1"/>
    <property type="molecule type" value="Genomic_DNA"/>
</dbReference>
<keyword evidence="3" id="KW-1185">Reference proteome</keyword>
<feature type="region of interest" description="Disordered" evidence="1">
    <location>
        <begin position="68"/>
        <end position="106"/>
    </location>
</feature>